<proteinExistence type="predicted"/>
<evidence type="ECO:0000256" key="1">
    <source>
        <dbReference type="SAM" id="MobiDB-lite"/>
    </source>
</evidence>
<evidence type="ECO:0000313" key="4">
    <source>
        <dbReference type="Proteomes" id="UP001521116"/>
    </source>
</evidence>
<feature type="compositionally biased region" description="Polar residues" evidence="1">
    <location>
        <begin position="130"/>
        <end position="160"/>
    </location>
</feature>
<feature type="region of interest" description="Disordered" evidence="1">
    <location>
        <begin position="1"/>
        <end position="33"/>
    </location>
</feature>
<name>A0ABR3SK18_9PEZI</name>
<dbReference type="Pfam" id="PF20411">
    <property type="entry name" value="DUF6697"/>
    <property type="match status" value="1"/>
</dbReference>
<evidence type="ECO:0000259" key="2">
    <source>
        <dbReference type="Pfam" id="PF20411"/>
    </source>
</evidence>
<comment type="caution">
    <text evidence="3">The sequence shown here is derived from an EMBL/GenBank/DDBJ whole genome shotgun (WGS) entry which is preliminary data.</text>
</comment>
<feature type="compositionally biased region" description="Polar residues" evidence="1">
    <location>
        <begin position="1"/>
        <end position="23"/>
    </location>
</feature>
<feature type="compositionally biased region" description="Low complexity" evidence="1">
    <location>
        <begin position="176"/>
        <end position="191"/>
    </location>
</feature>
<accession>A0ABR3SK18</accession>
<dbReference type="Proteomes" id="UP001521116">
    <property type="component" value="Unassembled WGS sequence"/>
</dbReference>
<evidence type="ECO:0000313" key="3">
    <source>
        <dbReference type="EMBL" id="KAL1623018.1"/>
    </source>
</evidence>
<dbReference type="InterPro" id="IPR046520">
    <property type="entry name" value="DUF6697"/>
</dbReference>
<reference evidence="3 4" key="1">
    <citation type="submission" date="2024-02" db="EMBL/GenBank/DDBJ databases">
        <title>De novo assembly and annotation of 12 fungi associated with fruit tree decline syndrome in Ontario, Canada.</title>
        <authorList>
            <person name="Sulman M."/>
            <person name="Ellouze W."/>
            <person name="Ilyukhin E."/>
        </authorList>
    </citation>
    <scope>NUCLEOTIDE SEQUENCE [LARGE SCALE GENOMIC DNA]</scope>
    <source>
        <strain evidence="3 4">M1-105</strain>
    </source>
</reference>
<dbReference type="EMBL" id="JAJVDC020000125">
    <property type="protein sequence ID" value="KAL1623018.1"/>
    <property type="molecule type" value="Genomic_DNA"/>
</dbReference>
<feature type="domain" description="DUF6697" evidence="2">
    <location>
        <begin position="260"/>
        <end position="509"/>
    </location>
</feature>
<keyword evidence="4" id="KW-1185">Reference proteome</keyword>
<feature type="region of interest" description="Disordered" evidence="1">
    <location>
        <begin position="116"/>
        <end position="229"/>
    </location>
</feature>
<gene>
    <name evidence="3" type="ORF">SLS56_008429</name>
</gene>
<protein>
    <recommendedName>
        <fullName evidence="2">DUF6697 domain-containing protein</fullName>
    </recommendedName>
</protein>
<organism evidence="3 4">
    <name type="scientific">Neofusicoccum ribis</name>
    <dbReference type="NCBI Taxonomy" id="45134"/>
    <lineage>
        <taxon>Eukaryota</taxon>
        <taxon>Fungi</taxon>
        <taxon>Dikarya</taxon>
        <taxon>Ascomycota</taxon>
        <taxon>Pezizomycotina</taxon>
        <taxon>Dothideomycetes</taxon>
        <taxon>Dothideomycetes incertae sedis</taxon>
        <taxon>Botryosphaeriales</taxon>
        <taxon>Botryosphaeriaceae</taxon>
        <taxon>Neofusicoccum</taxon>
    </lineage>
</organism>
<sequence>MANQKTLNSTQLSVPAIDTTSNALPPHKEQHEDDHVVTTMVSKLRELTDFFNEEILSLRQDIEMLKQGGWCVTVGAWQPAKHADLSEVEATRQRLQNSSGLLGALTSQPHFLSPETATRQLEGPPGSLDTLATESNGTSSASPAVQPPNQDQDNGESAATDTKPAIQAGPLQSERATNGTTPNGTANGCTPSDAQTQSDDPPKQLVPPPAHPDKPLPSTEDPSFAHMSSQGNWQPLAIRNLRPLPTDMTSTIPTPASTQTFSWGFLRSLLAGQWWSPGFYYHPVSEGASILPSRTYYLLDASNDPYVPRSPGAHGAKLTAFFNPENPDDADGDEAANAFDNVPVFATATEWAARNNLAPTTGDEGGARYVYMGMYSQLRFSDKLDYDRLVEHVPYAIKMYWADQLADLARPAWVTDALMKALVPKPEYEGPLPGPAAEDDVVRQEVGAHVRDLKEWDRDARKVVGKLTKEKVFEAFSAEDAADPPGLRLWWEYLQCVGWDKGFYDMLVREQEKWEERQRRTVEPN</sequence>